<dbReference type="OMA" id="DKQARMH"/>
<dbReference type="AlphaFoldDB" id="E1F536"/>
<dbReference type="EMBL" id="ACVC01000183">
    <property type="protein sequence ID" value="EFO62422.1"/>
    <property type="molecule type" value="Genomic_DNA"/>
</dbReference>
<accession>E1F536</accession>
<dbReference type="Proteomes" id="UP000008974">
    <property type="component" value="Unassembled WGS sequence"/>
</dbReference>
<proteinExistence type="predicted"/>
<evidence type="ECO:0000313" key="1">
    <source>
        <dbReference type="EMBL" id="EFO62422.1"/>
    </source>
</evidence>
<evidence type="ECO:0000313" key="2">
    <source>
        <dbReference type="Proteomes" id="UP000008974"/>
    </source>
</evidence>
<dbReference type="OrthoDB" id="10257504at2759"/>
<gene>
    <name evidence="1" type="ORF">GLP15_355</name>
</gene>
<organism evidence="1 2">
    <name type="scientific">Giardia intestinalis (strain P15)</name>
    <name type="common">Giardia lamblia</name>
    <dbReference type="NCBI Taxonomy" id="658858"/>
    <lineage>
        <taxon>Eukaryota</taxon>
        <taxon>Metamonada</taxon>
        <taxon>Diplomonadida</taxon>
        <taxon>Hexamitidae</taxon>
        <taxon>Giardiinae</taxon>
        <taxon>Giardia</taxon>
    </lineage>
</organism>
<dbReference type="VEuPathDB" id="GiardiaDB:GLP15_355"/>
<name>E1F536_GIAIA</name>
<reference evidence="1 2" key="1">
    <citation type="journal article" date="2010" name="BMC Genomics">
        <title>Genome analysis and comparative genomics of a Giardia intestinalis assemblage E isolate.</title>
        <authorList>
            <person name="Jerlstrom-Hultqvist J."/>
            <person name="Franzen O."/>
            <person name="Ankarklev J."/>
            <person name="Xu F."/>
            <person name="Nohynkova E."/>
            <person name="Andersson J.O."/>
            <person name="Svard S.G."/>
            <person name="Andersson B."/>
        </authorList>
    </citation>
    <scope>NUCLEOTIDE SEQUENCE [LARGE SCALE GENOMIC DNA]</scope>
    <source>
        <strain evidence="1 2">P15</strain>
    </source>
</reference>
<protein>
    <submittedName>
        <fullName evidence="1">Uncharacterized protein</fullName>
    </submittedName>
</protein>
<sequence length="501" mass="54915">MTVTELQGPTQDNPTVLTVWTSGFTGHIASASLRNARLTTLIEMLLRANYSTLQDFSIILSGVVLIQTYKSSTVLSVARKMHQVLSLAKSTRKTSSVTTKSAGPRALGLSLHFSTIVASKAARHNALISSIFGAQSKEDGLENQEYPRSLDFAHQLPGSIWASLLKEDTESDLLSFSKATNVPLSLTNPESQDPFHNSMMGSISLTNHSDPDMQVRAAEGELVRDVSEIELNDLDTSQAAAGHAMHSSLLSKHAFDVSSSTFLEASHRLTNLFLANTSDKLPDVTVIAREIKNSAKKNNAATVVAKRTKPPSFLFDKQARMHHNTMQKYAYKPPNNIVASFLVDFRDRSPVLEAVNTSDITFNWSEPEYRNLATIVSESWKCFRQEELPKEDCIVTTPIGREELLELNYSETLPLNETASAQGDSHSHNQDSIPESGLTLLSMLKQSSGPLSISELAGSSRRMAASLFLASLALRTTNTIVLKQGRTISLQRDVTMSVGRH</sequence>
<comment type="caution">
    <text evidence="1">The sequence shown here is derived from an EMBL/GenBank/DDBJ whole genome shotgun (WGS) entry which is preliminary data.</text>
</comment>